<dbReference type="EMBL" id="JBFNQN010000008">
    <property type="protein sequence ID" value="MEW9265735.1"/>
    <property type="molecule type" value="Genomic_DNA"/>
</dbReference>
<feature type="region of interest" description="Disordered" evidence="1">
    <location>
        <begin position="1"/>
        <end position="25"/>
    </location>
</feature>
<protein>
    <recommendedName>
        <fullName evidence="4">Broad specificity phosphatase PhoE</fullName>
    </recommendedName>
</protein>
<keyword evidence="3" id="KW-1185">Reference proteome</keyword>
<dbReference type="Proteomes" id="UP001555826">
    <property type="component" value="Unassembled WGS sequence"/>
</dbReference>
<evidence type="ECO:0008006" key="4">
    <source>
        <dbReference type="Google" id="ProtNLM"/>
    </source>
</evidence>
<sequence length="207" mass="21756">MRTLDVRRHSLTKKGPGRGRGSQLSQAGVELAATWSGGPYARVVTSHVPRGVETALAMGCAVDETVEFPDWYREPGFPRHAQWAWPDPFAQLGRLVRADAELRAVAEAHLGVWTATVQACADGEEALLVGHGGAVELALVAALPHASTAGWGPPLAHGEGVRPEFRDGAVTALRFLSADGRVDVVRTGWGAPGPGVVLSGTGAPFSW</sequence>
<dbReference type="SUPFAM" id="SSF53254">
    <property type="entry name" value="Phosphoglycerate mutase-like"/>
    <property type="match status" value="1"/>
</dbReference>
<evidence type="ECO:0000313" key="3">
    <source>
        <dbReference type="Proteomes" id="UP001555826"/>
    </source>
</evidence>
<reference evidence="2 3" key="1">
    <citation type="submission" date="2024-07" db="EMBL/GenBank/DDBJ databases">
        <authorList>
            <person name="Thanompreechachai J."/>
            <person name="Duangmal K."/>
        </authorList>
    </citation>
    <scope>NUCLEOTIDE SEQUENCE [LARGE SCALE GENOMIC DNA]</scope>
    <source>
        <strain evidence="2 3">KCTC 19886</strain>
    </source>
</reference>
<dbReference type="Gene3D" id="3.40.50.1240">
    <property type="entry name" value="Phosphoglycerate mutase-like"/>
    <property type="match status" value="1"/>
</dbReference>
<proteinExistence type="predicted"/>
<organism evidence="2 3">
    <name type="scientific">Kineococcus endophyticus</name>
    <dbReference type="NCBI Taxonomy" id="1181883"/>
    <lineage>
        <taxon>Bacteria</taxon>
        <taxon>Bacillati</taxon>
        <taxon>Actinomycetota</taxon>
        <taxon>Actinomycetes</taxon>
        <taxon>Kineosporiales</taxon>
        <taxon>Kineosporiaceae</taxon>
        <taxon>Kineococcus</taxon>
    </lineage>
</organism>
<evidence type="ECO:0000256" key="1">
    <source>
        <dbReference type="SAM" id="MobiDB-lite"/>
    </source>
</evidence>
<evidence type="ECO:0000313" key="2">
    <source>
        <dbReference type="EMBL" id="MEW9265735.1"/>
    </source>
</evidence>
<comment type="caution">
    <text evidence="2">The sequence shown here is derived from an EMBL/GenBank/DDBJ whole genome shotgun (WGS) entry which is preliminary data.</text>
</comment>
<gene>
    <name evidence="2" type="ORF">AB1207_13340</name>
</gene>
<name>A0ABV3P881_9ACTN</name>
<dbReference type="RefSeq" id="WP_367638862.1">
    <property type="nucleotide sequence ID" value="NZ_JBFNQN010000008.1"/>
</dbReference>
<dbReference type="InterPro" id="IPR029033">
    <property type="entry name" value="His_PPase_superfam"/>
</dbReference>
<accession>A0ABV3P881</accession>